<organism evidence="2 3">
    <name type="scientific">Emticicia soli</name>
    <dbReference type="NCBI Taxonomy" id="2027878"/>
    <lineage>
        <taxon>Bacteria</taxon>
        <taxon>Pseudomonadati</taxon>
        <taxon>Bacteroidota</taxon>
        <taxon>Cytophagia</taxon>
        <taxon>Cytophagales</taxon>
        <taxon>Leadbetterellaceae</taxon>
        <taxon>Emticicia</taxon>
    </lineage>
</organism>
<gene>
    <name evidence="2" type="ORF">ACFSR2_20850</name>
</gene>
<dbReference type="InterPro" id="IPR029058">
    <property type="entry name" value="AB_hydrolase_fold"/>
</dbReference>
<evidence type="ECO:0000313" key="2">
    <source>
        <dbReference type="EMBL" id="MFD2523359.1"/>
    </source>
</evidence>
<name>A0ABW5JCQ7_9BACT</name>
<dbReference type="Gene3D" id="3.40.50.1820">
    <property type="entry name" value="alpha/beta hydrolase"/>
    <property type="match status" value="1"/>
</dbReference>
<dbReference type="InterPro" id="IPR000383">
    <property type="entry name" value="Xaa-Pro-like_dom"/>
</dbReference>
<dbReference type="EC" id="3.4.-.-" evidence="2"/>
<reference evidence="3" key="1">
    <citation type="journal article" date="2019" name="Int. J. Syst. Evol. Microbiol.">
        <title>The Global Catalogue of Microorganisms (GCM) 10K type strain sequencing project: providing services to taxonomists for standard genome sequencing and annotation.</title>
        <authorList>
            <consortium name="The Broad Institute Genomics Platform"/>
            <consortium name="The Broad Institute Genome Sequencing Center for Infectious Disease"/>
            <person name="Wu L."/>
            <person name="Ma J."/>
        </authorList>
    </citation>
    <scope>NUCLEOTIDE SEQUENCE [LARGE SCALE GENOMIC DNA]</scope>
    <source>
        <strain evidence="3">KCTC 52344</strain>
    </source>
</reference>
<dbReference type="Pfam" id="PF02129">
    <property type="entry name" value="Peptidase_S15"/>
    <property type="match status" value="1"/>
</dbReference>
<keyword evidence="3" id="KW-1185">Reference proteome</keyword>
<evidence type="ECO:0000313" key="3">
    <source>
        <dbReference type="Proteomes" id="UP001597510"/>
    </source>
</evidence>
<proteinExistence type="predicted"/>
<dbReference type="GO" id="GO:0016787">
    <property type="term" value="F:hydrolase activity"/>
    <property type="evidence" value="ECO:0007669"/>
    <property type="project" value="UniProtKB-KW"/>
</dbReference>
<accession>A0ABW5JCQ7</accession>
<dbReference type="EMBL" id="JBHULC010000038">
    <property type="protein sequence ID" value="MFD2523359.1"/>
    <property type="molecule type" value="Genomic_DNA"/>
</dbReference>
<dbReference type="Proteomes" id="UP001597510">
    <property type="component" value="Unassembled WGS sequence"/>
</dbReference>
<keyword evidence="2" id="KW-0378">Hydrolase</keyword>
<sequence length="373" mass="42203">MKHCLLFGLIVCLLGCNSFGTKEKKEYEVGFKTIRISDKTRKYKPDVDSTNSLYYRPVDIDIWYPTEASLGDSLITFGDYLKLFEERVNFYTASYAGNGMASKFAQMLAEGFECADSTRLLKLATQTYKNAPNIEENFPVIVYMASYNGMSYENYLLFETLVKKGFIVIGVNSIGRFPGDMTMKKEDAVEQVHDALASIKYLKTYKNIKFDNVAVMGYSWGGLIGALVAAKIPNIKCIVSLEGSEFHHYGYNKEEDADFEGIRNSSDFQQMALKSPYLRFESAPINQKTAKDSVNNFLERVSRNYTILKLDSAEHGDFSAYPVVVKSSGNCKNAQLYETITKLTSAYVEEHLLGKSSFNKVLEEELNRTVRKK</sequence>
<evidence type="ECO:0000259" key="1">
    <source>
        <dbReference type="Pfam" id="PF02129"/>
    </source>
</evidence>
<comment type="caution">
    <text evidence="2">The sequence shown here is derived from an EMBL/GenBank/DDBJ whole genome shotgun (WGS) entry which is preliminary data.</text>
</comment>
<dbReference type="SUPFAM" id="SSF53474">
    <property type="entry name" value="alpha/beta-Hydrolases"/>
    <property type="match status" value="1"/>
</dbReference>
<feature type="domain" description="Xaa-Pro dipeptidyl-peptidase-like" evidence="1">
    <location>
        <begin position="132"/>
        <end position="249"/>
    </location>
</feature>
<dbReference type="RefSeq" id="WP_340233055.1">
    <property type="nucleotide sequence ID" value="NZ_JBBEWC010000001.1"/>
</dbReference>
<protein>
    <submittedName>
        <fullName evidence="2">Alpha/beta hydrolase family protein</fullName>
        <ecNumber evidence="2">3.4.-.-</ecNumber>
    </submittedName>
</protein>